<evidence type="ECO:0000313" key="2">
    <source>
        <dbReference type="Proteomes" id="UP001457282"/>
    </source>
</evidence>
<protein>
    <submittedName>
        <fullName evidence="1">Uncharacterized protein</fullName>
    </submittedName>
</protein>
<keyword evidence="2" id="KW-1185">Reference proteome</keyword>
<comment type="caution">
    <text evidence="1">The sequence shown here is derived from an EMBL/GenBank/DDBJ whole genome shotgun (WGS) entry which is preliminary data.</text>
</comment>
<dbReference type="Proteomes" id="UP001457282">
    <property type="component" value="Unassembled WGS sequence"/>
</dbReference>
<accession>A0AAW1X036</accession>
<proteinExistence type="predicted"/>
<reference evidence="1 2" key="1">
    <citation type="journal article" date="2023" name="G3 (Bethesda)">
        <title>A chromosome-length genome assembly and annotation of blackberry (Rubus argutus, cv. 'Hillquist').</title>
        <authorList>
            <person name="Bruna T."/>
            <person name="Aryal R."/>
            <person name="Dudchenko O."/>
            <person name="Sargent D.J."/>
            <person name="Mead D."/>
            <person name="Buti M."/>
            <person name="Cavallini A."/>
            <person name="Hytonen T."/>
            <person name="Andres J."/>
            <person name="Pham M."/>
            <person name="Weisz D."/>
            <person name="Mascagni F."/>
            <person name="Usai G."/>
            <person name="Natali L."/>
            <person name="Bassil N."/>
            <person name="Fernandez G.E."/>
            <person name="Lomsadze A."/>
            <person name="Armour M."/>
            <person name="Olukolu B."/>
            <person name="Poorten T."/>
            <person name="Britton C."/>
            <person name="Davik J."/>
            <person name="Ashrafi H."/>
            <person name="Aiden E.L."/>
            <person name="Borodovsky M."/>
            <person name="Worthington M."/>
        </authorList>
    </citation>
    <scope>NUCLEOTIDE SEQUENCE [LARGE SCALE GENOMIC DNA]</scope>
    <source>
        <strain evidence="1">PI 553951</strain>
    </source>
</reference>
<dbReference type="EMBL" id="JBEDUW010000005">
    <property type="protein sequence ID" value="KAK9929323.1"/>
    <property type="molecule type" value="Genomic_DNA"/>
</dbReference>
<dbReference type="AlphaFoldDB" id="A0AAW1X036"/>
<organism evidence="1 2">
    <name type="scientific">Rubus argutus</name>
    <name type="common">Southern blackberry</name>
    <dbReference type="NCBI Taxonomy" id="59490"/>
    <lineage>
        <taxon>Eukaryota</taxon>
        <taxon>Viridiplantae</taxon>
        <taxon>Streptophyta</taxon>
        <taxon>Embryophyta</taxon>
        <taxon>Tracheophyta</taxon>
        <taxon>Spermatophyta</taxon>
        <taxon>Magnoliopsida</taxon>
        <taxon>eudicotyledons</taxon>
        <taxon>Gunneridae</taxon>
        <taxon>Pentapetalae</taxon>
        <taxon>rosids</taxon>
        <taxon>fabids</taxon>
        <taxon>Rosales</taxon>
        <taxon>Rosaceae</taxon>
        <taxon>Rosoideae</taxon>
        <taxon>Rosoideae incertae sedis</taxon>
        <taxon>Rubus</taxon>
    </lineage>
</organism>
<sequence>MELKLAATASAASSVLSHFSPRSSTVDHPLRSDSICRCQAHKPTGFPKSFPINSAHPRRRTSLLATPPLKFTEPCSHRDVDIASLDHVVFSLSPMSAPSSRSPLCRDLLHQSPTLCPCARLRPEPMPSHRNLTSSHQTRRFHREATPSAITASISICR</sequence>
<evidence type="ECO:0000313" key="1">
    <source>
        <dbReference type="EMBL" id="KAK9929323.1"/>
    </source>
</evidence>
<name>A0AAW1X036_RUBAR</name>
<gene>
    <name evidence="1" type="ORF">M0R45_026425</name>
</gene>